<sequence>MEKIDKRMIDKIVVQLPAGRFSEMKKILRSAQFSICP</sequence>
<name>A0A975BXI7_9BACT</name>
<proteinExistence type="predicted"/>
<reference evidence="1" key="1">
    <citation type="journal article" date="2021" name="Microb. Physiol.">
        <title>Proteogenomic Insights into the Physiology of Marine, Sulfate-Reducing, Filamentous Desulfonema limicola and Desulfonema magnum.</title>
        <authorList>
            <person name="Schnaars V."/>
            <person name="Wohlbrand L."/>
            <person name="Scheve S."/>
            <person name="Hinrichs C."/>
            <person name="Reinhardt R."/>
            <person name="Rabus R."/>
        </authorList>
    </citation>
    <scope>NUCLEOTIDE SEQUENCE</scope>
    <source>
        <strain evidence="1">4be13</strain>
    </source>
</reference>
<organism evidence="1 2">
    <name type="scientific">Desulfonema magnum</name>
    <dbReference type="NCBI Taxonomy" id="45655"/>
    <lineage>
        <taxon>Bacteria</taxon>
        <taxon>Pseudomonadati</taxon>
        <taxon>Thermodesulfobacteriota</taxon>
        <taxon>Desulfobacteria</taxon>
        <taxon>Desulfobacterales</taxon>
        <taxon>Desulfococcaceae</taxon>
        <taxon>Desulfonema</taxon>
    </lineage>
</organism>
<dbReference type="Proteomes" id="UP000663722">
    <property type="component" value="Chromosome"/>
</dbReference>
<accession>A0A975BXI7</accession>
<gene>
    <name evidence="1" type="ORF">dnm_092540</name>
</gene>
<protein>
    <submittedName>
        <fullName evidence="1">Uncharacterized protein</fullName>
    </submittedName>
</protein>
<keyword evidence="2" id="KW-1185">Reference proteome</keyword>
<evidence type="ECO:0000313" key="1">
    <source>
        <dbReference type="EMBL" id="QTA93157.1"/>
    </source>
</evidence>
<dbReference type="AlphaFoldDB" id="A0A975BXI7"/>
<dbReference type="KEGG" id="dmm:dnm_092540"/>
<evidence type="ECO:0000313" key="2">
    <source>
        <dbReference type="Proteomes" id="UP000663722"/>
    </source>
</evidence>
<dbReference type="EMBL" id="CP061800">
    <property type="protein sequence ID" value="QTA93157.1"/>
    <property type="molecule type" value="Genomic_DNA"/>
</dbReference>